<dbReference type="Proteomes" id="UP000054761">
    <property type="component" value="Unassembled WGS sequence"/>
</dbReference>
<dbReference type="InterPro" id="IPR036938">
    <property type="entry name" value="PAP2/HPO_sf"/>
</dbReference>
<dbReference type="RefSeq" id="WP_058500981.1">
    <property type="nucleotide sequence ID" value="NZ_CAAAJA010000006.1"/>
</dbReference>
<gene>
    <name evidence="4" type="ORF">E3983_01525</name>
    <name evidence="3" type="ORF">Lisr_0600</name>
</gene>
<evidence type="ECO:0000313" key="3">
    <source>
        <dbReference type="EMBL" id="KTD31517.1"/>
    </source>
</evidence>
<organism evidence="3 5">
    <name type="scientific">Legionella israelensis</name>
    <dbReference type="NCBI Taxonomy" id="454"/>
    <lineage>
        <taxon>Bacteria</taxon>
        <taxon>Pseudomonadati</taxon>
        <taxon>Pseudomonadota</taxon>
        <taxon>Gammaproteobacteria</taxon>
        <taxon>Legionellales</taxon>
        <taxon>Legionellaceae</taxon>
        <taxon>Legionella</taxon>
    </lineage>
</organism>
<keyword evidence="5" id="KW-1185">Reference proteome</keyword>
<evidence type="ECO:0000313" key="5">
    <source>
        <dbReference type="Proteomes" id="UP000054761"/>
    </source>
</evidence>
<evidence type="ECO:0000256" key="1">
    <source>
        <dbReference type="SAM" id="Phobius"/>
    </source>
</evidence>
<reference evidence="3 5" key="1">
    <citation type="submission" date="2015-11" db="EMBL/GenBank/DDBJ databases">
        <title>Genomic analysis of 38 Legionella species identifies large and diverse effector repertoires.</title>
        <authorList>
            <person name="Burstein D."/>
            <person name="Amaro F."/>
            <person name="Zusman T."/>
            <person name="Lifshitz Z."/>
            <person name="Cohen O."/>
            <person name="Gilbert J.A."/>
            <person name="Pupko T."/>
            <person name="Shuman H.A."/>
            <person name="Segal G."/>
        </authorList>
    </citation>
    <scope>NUCLEOTIDE SEQUENCE [LARGE SCALE GENOMIC DNA]</scope>
    <source>
        <strain evidence="3 5">Bercovier 4</strain>
    </source>
</reference>
<keyword evidence="1" id="KW-1133">Transmembrane helix</keyword>
<dbReference type="PATRIC" id="fig|454.4.peg.634"/>
<keyword evidence="1" id="KW-0812">Transmembrane</keyword>
<protein>
    <submittedName>
        <fullName evidence="3">PAP2 superfamily protein</fullName>
    </submittedName>
    <submittedName>
        <fullName evidence="4">Phosphatase PAP2 family protein</fullName>
    </submittedName>
</protein>
<evidence type="ECO:0000313" key="6">
    <source>
        <dbReference type="Proteomes" id="UP000295517"/>
    </source>
</evidence>
<dbReference type="EMBL" id="CP038254">
    <property type="protein sequence ID" value="QBR83148.1"/>
    <property type="molecule type" value="Genomic_DNA"/>
</dbReference>
<dbReference type="InterPro" id="IPR000326">
    <property type="entry name" value="PAP2/HPO"/>
</dbReference>
<dbReference type="EMBL" id="LNYH01000021">
    <property type="protein sequence ID" value="KTD31517.1"/>
    <property type="molecule type" value="Genomic_DNA"/>
</dbReference>
<feature type="transmembrane region" description="Helical" evidence="1">
    <location>
        <begin position="149"/>
        <end position="167"/>
    </location>
</feature>
<feature type="transmembrane region" description="Helical" evidence="1">
    <location>
        <begin position="6"/>
        <end position="29"/>
    </location>
</feature>
<dbReference type="SUPFAM" id="SSF48317">
    <property type="entry name" value="Acid phosphatase/Vanadium-dependent haloperoxidase"/>
    <property type="match status" value="1"/>
</dbReference>
<evidence type="ECO:0000259" key="2">
    <source>
        <dbReference type="Pfam" id="PF01569"/>
    </source>
</evidence>
<dbReference type="Gene3D" id="1.20.144.10">
    <property type="entry name" value="Phosphatidic acid phosphatase type 2/haloperoxidase"/>
    <property type="match status" value="1"/>
</dbReference>
<dbReference type="AlphaFoldDB" id="A0A0W0WGP8"/>
<sequence>MFADYLADFFLTFSQLTAICFISLTGFLFINRKLFFQAASLGAFDIIVNVALKGTFKVPLPVEIGSGYAFPSGHMQFATVFYLWLILSYSFWPFRVITAILLTGIGAGLIHYGYHNLYEVSGGLFFGILLIAFYRYLLKKFHAHTLRLLLMVACFLMLYNAFIYTLIPSHAWSAFYVLWGLLIVEQIRLKFEPLSS</sequence>
<dbReference type="OrthoDB" id="5652648at2"/>
<dbReference type="Proteomes" id="UP000295517">
    <property type="component" value="Chromosome"/>
</dbReference>
<dbReference type="STRING" id="454.Lisr_0600"/>
<keyword evidence="1" id="KW-0472">Membrane</keyword>
<feature type="transmembrane region" description="Helical" evidence="1">
    <location>
        <begin position="120"/>
        <end position="137"/>
    </location>
</feature>
<dbReference type="Pfam" id="PF01569">
    <property type="entry name" value="PAP2"/>
    <property type="match status" value="1"/>
</dbReference>
<name>A0A0W0WGP8_9GAMM</name>
<accession>A0A0W0WGP8</accession>
<evidence type="ECO:0000313" key="4">
    <source>
        <dbReference type="EMBL" id="QBR83148.1"/>
    </source>
</evidence>
<proteinExistence type="predicted"/>
<reference evidence="4 6" key="2">
    <citation type="submission" date="2019-03" db="EMBL/GenBank/DDBJ databases">
        <title>Diverse conjugative elements silence natural transformation in Legionella species.</title>
        <authorList>
            <person name="Durieux I."/>
            <person name="Ginevra C."/>
            <person name="Attaiech L."/>
            <person name="Picq K."/>
            <person name="Juan P.A."/>
            <person name="Jarraud S."/>
            <person name="Charpentier X."/>
        </authorList>
    </citation>
    <scope>NUCLEOTIDE SEQUENCE [LARGE SCALE GENOMIC DNA]</scope>
    <source>
        <strain evidence="4 6">HL-0427-4011</strain>
    </source>
</reference>
<feature type="domain" description="Phosphatidic acid phosphatase type 2/haloperoxidase" evidence="2">
    <location>
        <begin position="65"/>
        <end position="140"/>
    </location>
</feature>